<dbReference type="Proteomes" id="UP000664940">
    <property type="component" value="Unassembled WGS sequence"/>
</dbReference>
<evidence type="ECO:0000256" key="6">
    <source>
        <dbReference type="ARBA" id="ARBA00023157"/>
    </source>
</evidence>
<feature type="disulfide bond" evidence="8">
    <location>
        <begin position="523"/>
        <end position="566"/>
    </location>
</feature>
<evidence type="ECO:0000256" key="2">
    <source>
        <dbReference type="ARBA" id="ARBA00022525"/>
    </source>
</evidence>
<feature type="domain" description="Sushi" evidence="10">
    <location>
        <begin position="521"/>
        <end position="579"/>
    </location>
</feature>
<accession>A0A833YET9</accession>
<evidence type="ECO:0000256" key="5">
    <source>
        <dbReference type="ARBA" id="ARBA00022737"/>
    </source>
</evidence>
<dbReference type="FunFam" id="2.10.70.10:FF:000026">
    <property type="entry name" value="Complement inhibitory factor H"/>
    <property type="match status" value="2"/>
</dbReference>
<comment type="caution">
    <text evidence="8">Lacks conserved residue(s) required for the propagation of feature annotation.</text>
</comment>
<keyword evidence="6 8" id="KW-1015">Disulfide bond</keyword>
<proteinExistence type="predicted"/>
<dbReference type="SUPFAM" id="SSF57535">
    <property type="entry name" value="Complement control module/SCR domain"/>
    <property type="match status" value="7"/>
</dbReference>
<dbReference type="FunFam" id="2.10.70.10:FF:000054">
    <property type="entry name" value="Complement inhibitory factor H"/>
    <property type="match status" value="2"/>
</dbReference>
<evidence type="ECO:0000259" key="10">
    <source>
        <dbReference type="PROSITE" id="PS50923"/>
    </source>
</evidence>
<evidence type="ECO:0000256" key="9">
    <source>
        <dbReference type="SAM" id="SignalP"/>
    </source>
</evidence>
<dbReference type="CDD" id="cd00033">
    <property type="entry name" value="CCP"/>
    <property type="match status" value="4"/>
</dbReference>
<keyword evidence="5" id="KW-0677">Repeat</keyword>
<feature type="chain" id="PRO_5032973987" evidence="9">
    <location>
        <begin position="20"/>
        <end position="643"/>
    </location>
</feature>
<dbReference type="SMART" id="SM00032">
    <property type="entry name" value="CCP"/>
    <property type="match status" value="8"/>
</dbReference>
<organism evidence="11 12">
    <name type="scientific">Phyllostomus discolor</name>
    <name type="common">pale spear-nosed bat</name>
    <dbReference type="NCBI Taxonomy" id="89673"/>
    <lineage>
        <taxon>Eukaryota</taxon>
        <taxon>Metazoa</taxon>
        <taxon>Chordata</taxon>
        <taxon>Craniata</taxon>
        <taxon>Vertebrata</taxon>
        <taxon>Euteleostomi</taxon>
        <taxon>Mammalia</taxon>
        <taxon>Eutheria</taxon>
        <taxon>Laurasiatheria</taxon>
        <taxon>Chiroptera</taxon>
        <taxon>Yangochiroptera</taxon>
        <taxon>Phyllostomidae</taxon>
        <taxon>Phyllostominae</taxon>
        <taxon>Phyllostomus</taxon>
    </lineage>
</organism>
<dbReference type="AlphaFoldDB" id="A0A833YET9"/>
<protein>
    <submittedName>
        <fullName evidence="11">Complement factor H related 2</fullName>
    </submittedName>
</protein>
<dbReference type="InterPro" id="IPR035976">
    <property type="entry name" value="Sushi/SCR/CCP_sf"/>
</dbReference>
<evidence type="ECO:0000313" key="12">
    <source>
        <dbReference type="Proteomes" id="UP000664940"/>
    </source>
</evidence>
<dbReference type="GO" id="GO:0005615">
    <property type="term" value="C:extracellular space"/>
    <property type="evidence" value="ECO:0007669"/>
    <property type="project" value="TreeGrafter"/>
</dbReference>
<feature type="domain" description="Sushi" evidence="10">
    <location>
        <begin position="22"/>
        <end position="79"/>
    </location>
</feature>
<gene>
    <name evidence="11" type="ORF">HJG60_002726</name>
</gene>
<evidence type="ECO:0000256" key="8">
    <source>
        <dbReference type="PROSITE-ProRule" id="PRU00302"/>
    </source>
</evidence>
<evidence type="ECO:0000256" key="7">
    <source>
        <dbReference type="ARBA" id="ARBA00023180"/>
    </source>
</evidence>
<feature type="domain" description="Sushi" evidence="10">
    <location>
        <begin position="459"/>
        <end position="516"/>
    </location>
</feature>
<keyword evidence="7" id="KW-0325">Glycoprotein</keyword>
<evidence type="ECO:0000313" key="11">
    <source>
        <dbReference type="EMBL" id="KAF6073172.1"/>
    </source>
</evidence>
<dbReference type="PANTHER" id="PTHR45785:SF7">
    <property type="entry name" value="COMPLEMENT FACTOR H"/>
    <property type="match status" value="1"/>
</dbReference>
<dbReference type="InterPro" id="IPR000436">
    <property type="entry name" value="Sushi_SCR_CCP_dom"/>
</dbReference>
<dbReference type="EMBL" id="JABVXQ010000016">
    <property type="protein sequence ID" value="KAF6073172.1"/>
    <property type="molecule type" value="Genomic_DNA"/>
</dbReference>
<dbReference type="PROSITE" id="PS50923">
    <property type="entry name" value="SUSHI"/>
    <property type="match status" value="5"/>
</dbReference>
<keyword evidence="2" id="KW-0964">Secreted</keyword>
<dbReference type="GO" id="GO:0006956">
    <property type="term" value="P:complement activation"/>
    <property type="evidence" value="ECO:0007669"/>
    <property type="project" value="TreeGrafter"/>
</dbReference>
<feature type="domain" description="Sushi" evidence="10">
    <location>
        <begin position="206"/>
        <end position="264"/>
    </location>
</feature>
<dbReference type="InterPro" id="IPR051503">
    <property type="entry name" value="ComplSys_Reg/VirEntry_Med"/>
</dbReference>
<dbReference type="Gene3D" id="2.10.70.10">
    <property type="entry name" value="Complement Module, domain 1"/>
    <property type="match status" value="8"/>
</dbReference>
<feature type="signal peptide" evidence="9">
    <location>
        <begin position="1"/>
        <end position="19"/>
    </location>
</feature>
<dbReference type="Pfam" id="PF00084">
    <property type="entry name" value="Sushi"/>
    <property type="match status" value="6"/>
</dbReference>
<dbReference type="GO" id="GO:0001851">
    <property type="term" value="F:complement component C3b binding"/>
    <property type="evidence" value="ECO:0007669"/>
    <property type="project" value="TreeGrafter"/>
</dbReference>
<reference evidence="11 12" key="1">
    <citation type="journal article" date="2020" name="Nature">
        <title>Six reference-quality genomes reveal evolution of bat adaptations.</title>
        <authorList>
            <person name="Jebb D."/>
            <person name="Huang Z."/>
            <person name="Pippel M."/>
            <person name="Hughes G.M."/>
            <person name="Lavrichenko K."/>
            <person name="Devanna P."/>
            <person name="Winkler S."/>
            <person name="Jermiin L.S."/>
            <person name="Skirmuntt E.C."/>
            <person name="Katzourakis A."/>
            <person name="Burkitt-Gray L."/>
            <person name="Ray D.A."/>
            <person name="Sullivan K.A.M."/>
            <person name="Roscito J.G."/>
            <person name="Kirilenko B.M."/>
            <person name="Davalos L.M."/>
            <person name="Corthals A.P."/>
            <person name="Power M.L."/>
            <person name="Jones G."/>
            <person name="Ransome R.D."/>
            <person name="Dechmann D.K.N."/>
            <person name="Locatelli A.G."/>
            <person name="Puechmaille S.J."/>
            <person name="Fedrigo O."/>
            <person name="Jarvis E.D."/>
            <person name="Hiller M."/>
            <person name="Vernes S.C."/>
            <person name="Myers E.W."/>
            <person name="Teeling E.C."/>
        </authorList>
    </citation>
    <scope>NUCLEOTIDE SEQUENCE [LARGE SCALE GENOMIC DNA]</scope>
    <source>
        <strain evidence="11">Bat1K_MPI-CBG_1</strain>
    </source>
</reference>
<feature type="domain" description="Sushi" evidence="10">
    <location>
        <begin position="144"/>
        <end position="203"/>
    </location>
</feature>
<feature type="disulfide bond" evidence="8">
    <location>
        <begin position="208"/>
        <end position="251"/>
    </location>
</feature>
<evidence type="ECO:0000256" key="1">
    <source>
        <dbReference type="ARBA" id="ARBA00004613"/>
    </source>
</evidence>
<name>A0A833YET9_9CHIR</name>
<sequence>MLLSLVNVIVTLWVSWAHGQETTCDPPAIANGVYAPLRTKYRLEDVITYSCDHGLYPSSHGNTTKCTEGGWAPPPRCSLKPCEFPDIKHGVLYAESTYRSYFPAPLKQWFYYSCDDNYLPPTKTYWGYITCTPEGWTPKVQCVQHCDMPLFENATAIITGKAFRPSDTLDYMCLYGYETRDGRTSGTMVCGEDGWSHLPSCFKSAEKCGRPPAIGNGDITSVPLAAYPPVSTVEYQCQAYFELQGPKYVTCSDAKWSKPPKCLGGKINCVIIYTCTKTIIIHYFKDWTSCLQINELSLDDSVALCVLDWRFDSEHVTFGFPGGANTMKTLDGKALPGSALKFRLTLTTAHEAHSHPTEHGWHIRVDTPSGMPTMLLSLVSVIVALWVSWAHGQGRTCDFPEIKHGSIYEEHRYKQAFPVAPGKYFYYSCDRSFASPSQSLWTRITCTEDGWSPTPRCLRQCFFPWVKHGRSASSGQTHQEGDTVPVVCDEGYSLPLHQSSITCGERGWSMPPMCSRTGSRRKCGRPPTINNGDITTFPSANYAPGDSVQYRCQAYYKLQGNRILTCRDGEWSEPPKCLEACVTSEEMMEKHNIQLRWRQNKKLYIESDDTVEFTCRPGYRAKSPHSAFRVTCRAGKLTYPTCE</sequence>
<comment type="subcellular location">
    <subcellularLocation>
        <location evidence="1">Secreted</location>
    </subcellularLocation>
</comment>
<keyword evidence="3 8" id="KW-0768">Sushi</keyword>
<dbReference type="PANTHER" id="PTHR45785">
    <property type="entry name" value="COMPLEMENT FACTOR H-RELATED"/>
    <property type="match status" value="1"/>
</dbReference>
<evidence type="ECO:0000256" key="4">
    <source>
        <dbReference type="ARBA" id="ARBA00022729"/>
    </source>
</evidence>
<dbReference type="FunFam" id="2.10.70.10:FF:000060">
    <property type="entry name" value="Complement inhibitory factor H"/>
    <property type="match status" value="1"/>
</dbReference>
<keyword evidence="4 9" id="KW-0732">Signal</keyword>
<evidence type="ECO:0000256" key="3">
    <source>
        <dbReference type="ARBA" id="ARBA00022659"/>
    </source>
</evidence>
<comment type="caution">
    <text evidence="11">The sequence shown here is derived from an EMBL/GenBank/DDBJ whole genome shotgun (WGS) entry which is preliminary data.</text>
</comment>